<dbReference type="Proteomes" id="UP000306602">
    <property type="component" value="Unassembled WGS sequence"/>
</dbReference>
<evidence type="ECO:0000259" key="1">
    <source>
        <dbReference type="Pfam" id="PF19802"/>
    </source>
</evidence>
<dbReference type="OrthoDB" id="8854461at2"/>
<comment type="caution">
    <text evidence="2">The sequence shown here is derived from an EMBL/GenBank/DDBJ whole genome shotgun (WGS) entry which is preliminary data.</text>
</comment>
<accession>A0A4V3XKJ9</accession>
<dbReference type="Pfam" id="PF19802">
    <property type="entry name" value="DUF6285"/>
    <property type="match status" value="1"/>
</dbReference>
<protein>
    <recommendedName>
        <fullName evidence="1">DUF6285 domain-containing protein</fullName>
    </recommendedName>
</protein>
<dbReference type="EMBL" id="SRKY01000002">
    <property type="protein sequence ID" value="THH37293.1"/>
    <property type="molecule type" value="Genomic_DNA"/>
</dbReference>
<organism evidence="2 3">
    <name type="scientific">Aliishimia ponticola</name>
    <dbReference type="NCBI Taxonomy" id="2499833"/>
    <lineage>
        <taxon>Bacteria</taxon>
        <taxon>Pseudomonadati</taxon>
        <taxon>Pseudomonadota</taxon>
        <taxon>Alphaproteobacteria</taxon>
        <taxon>Rhodobacterales</taxon>
        <taxon>Paracoccaceae</taxon>
        <taxon>Aliishimia</taxon>
    </lineage>
</organism>
<evidence type="ECO:0000313" key="3">
    <source>
        <dbReference type="Proteomes" id="UP000306602"/>
    </source>
</evidence>
<evidence type="ECO:0000313" key="2">
    <source>
        <dbReference type="EMBL" id="THH37293.1"/>
    </source>
</evidence>
<dbReference type="AlphaFoldDB" id="A0A4V3XKJ9"/>
<name>A0A4V3XKJ9_9RHOB</name>
<gene>
    <name evidence="2" type="ORF">E4Z66_10265</name>
</gene>
<dbReference type="RefSeq" id="WP_136462890.1">
    <property type="nucleotide sequence ID" value="NZ_SRKY01000002.1"/>
</dbReference>
<keyword evidence="3" id="KW-1185">Reference proteome</keyword>
<sequence>MQDHPTPDAILAAVSEWLRGTAAAALPAHARFEAKVAAGAVDLVRRQIAAQPSEGDEIQMLSDLVGEAGGVQALTSRLCAQIESGETDLSTPGLPDLLITTTLAKIDIDQPEFSAAARLRALAQRRKGMP</sequence>
<reference evidence="2 3" key="1">
    <citation type="submission" date="2019-04" db="EMBL/GenBank/DDBJ databases">
        <title>Shimia ponticola sp. nov., isolated from seawater.</title>
        <authorList>
            <person name="Kim Y.-O."/>
            <person name="Yoon J.-H."/>
        </authorList>
    </citation>
    <scope>NUCLEOTIDE SEQUENCE [LARGE SCALE GENOMIC DNA]</scope>
    <source>
        <strain evidence="2 3">MYP11</strain>
    </source>
</reference>
<feature type="domain" description="DUF6285" evidence="1">
    <location>
        <begin position="25"/>
        <end position="112"/>
    </location>
</feature>
<proteinExistence type="predicted"/>
<dbReference type="InterPro" id="IPR046252">
    <property type="entry name" value="DUF6285"/>
</dbReference>